<dbReference type="EMBL" id="MHLB01000034">
    <property type="protein sequence ID" value="OGZ01637.1"/>
    <property type="molecule type" value="Genomic_DNA"/>
</dbReference>
<organism evidence="1 2">
    <name type="scientific">Candidatus Liptonbacteria bacterium RIFCSPLOWO2_01_FULL_53_13</name>
    <dbReference type="NCBI Taxonomy" id="1798651"/>
    <lineage>
        <taxon>Bacteria</taxon>
        <taxon>Candidatus Liptoniibacteriota</taxon>
    </lineage>
</organism>
<evidence type="ECO:0000313" key="1">
    <source>
        <dbReference type="EMBL" id="OGZ01637.1"/>
    </source>
</evidence>
<comment type="caution">
    <text evidence="1">The sequence shown here is derived from an EMBL/GenBank/DDBJ whole genome shotgun (WGS) entry which is preliminary data.</text>
</comment>
<evidence type="ECO:0008006" key="3">
    <source>
        <dbReference type="Google" id="ProtNLM"/>
    </source>
</evidence>
<dbReference type="Pfam" id="PF13578">
    <property type="entry name" value="Methyltransf_24"/>
    <property type="match status" value="1"/>
</dbReference>
<accession>A0A1G2CK52</accession>
<dbReference type="AlphaFoldDB" id="A0A1G2CK52"/>
<dbReference type="InterPro" id="IPR029063">
    <property type="entry name" value="SAM-dependent_MTases_sf"/>
</dbReference>
<protein>
    <recommendedName>
        <fullName evidence="3">Class I SAM-dependent methyltransferase</fullName>
    </recommendedName>
</protein>
<proteinExistence type="predicted"/>
<name>A0A1G2CK52_9BACT</name>
<dbReference type="SUPFAM" id="SSF53335">
    <property type="entry name" value="S-adenosyl-L-methionine-dependent methyltransferases"/>
    <property type="match status" value="1"/>
</dbReference>
<dbReference type="Proteomes" id="UP000178348">
    <property type="component" value="Unassembled WGS sequence"/>
</dbReference>
<evidence type="ECO:0000313" key="2">
    <source>
        <dbReference type="Proteomes" id="UP000178348"/>
    </source>
</evidence>
<reference evidence="1 2" key="1">
    <citation type="journal article" date="2016" name="Nat. Commun.">
        <title>Thousands of microbial genomes shed light on interconnected biogeochemical processes in an aquifer system.</title>
        <authorList>
            <person name="Anantharaman K."/>
            <person name="Brown C.T."/>
            <person name="Hug L.A."/>
            <person name="Sharon I."/>
            <person name="Castelle C.J."/>
            <person name="Probst A.J."/>
            <person name="Thomas B.C."/>
            <person name="Singh A."/>
            <person name="Wilkins M.J."/>
            <person name="Karaoz U."/>
            <person name="Brodie E.L."/>
            <person name="Williams K.H."/>
            <person name="Hubbard S.S."/>
            <person name="Banfield J.F."/>
        </authorList>
    </citation>
    <scope>NUCLEOTIDE SEQUENCE [LARGE SCALE GENOMIC DNA]</scope>
</reference>
<dbReference type="Gene3D" id="3.40.50.150">
    <property type="entry name" value="Vaccinia Virus protein VP39"/>
    <property type="match status" value="1"/>
</dbReference>
<sequence length="234" mass="26263">MKNFKPSAEIKKLINSVKGEVSDSEGGFLYHTAKNVTGKKKGVIVEIGAWEGRSTVCLAQGSKDGSRARVFSIDYHQEGEDENPHDIYVKNLARSGVSDIVTHLCMTSEEASKGWDAPIEFLFIDGNHNYKFVKQDFELWSPFCVDGAIIAFDDSTYDGVKVFLPEVFNRGDYRALGIIDSITYIMKSREGSLLRTNYILLLNKAHDIARHISLPRPIRSIVKKLGQSVIQYIQ</sequence>
<gene>
    <name evidence="1" type="ORF">A2946_02080</name>
</gene>